<feature type="domain" description="PHP" evidence="9">
    <location>
        <begin position="4"/>
        <end position="187"/>
    </location>
</feature>
<dbReference type="GO" id="GO:0005737">
    <property type="term" value="C:cytoplasm"/>
    <property type="evidence" value="ECO:0007669"/>
    <property type="project" value="TreeGrafter"/>
</dbReference>
<dbReference type="AlphaFoldDB" id="A0A1M5TU52"/>
<organism evidence="10 11">
    <name type="scientific">Clostridium collagenovorans DSM 3089</name>
    <dbReference type="NCBI Taxonomy" id="1121306"/>
    <lineage>
        <taxon>Bacteria</taxon>
        <taxon>Bacillati</taxon>
        <taxon>Bacillota</taxon>
        <taxon>Clostridia</taxon>
        <taxon>Eubacteriales</taxon>
        <taxon>Clostridiaceae</taxon>
        <taxon>Clostridium</taxon>
    </lineage>
</organism>
<dbReference type="EC" id="3.1.3.15" evidence="3 8"/>
<protein>
    <recommendedName>
        <fullName evidence="3 8">Histidinol-phosphatase</fullName>
        <shortName evidence="8">HolPase</shortName>
        <ecNumber evidence="3 8">3.1.3.15</ecNumber>
    </recommendedName>
</protein>
<keyword evidence="6 8" id="KW-0368">Histidine biosynthesis</keyword>
<evidence type="ECO:0000256" key="4">
    <source>
        <dbReference type="ARBA" id="ARBA00022605"/>
    </source>
</evidence>
<dbReference type="NCBIfam" id="TIGR01856">
    <property type="entry name" value="hisJ_fam"/>
    <property type="match status" value="1"/>
</dbReference>
<dbReference type="InterPro" id="IPR016195">
    <property type="entry name" value="Pol/histidinol_Pase-like"/>
</dbReference>
<keyword evidence="4 8" id="KW-0028">Amino-acid biosynthesis</keyword>
<dbReference type="STRING" id="1121306.SAMN02745196_00713"/>
<evidence type="ECO:0000313" key="10">
    <source>
        <dbReference type="EMBL" id="SHH54116.1"/>
    </source>
</evidence>
<evidence type="ECO:0000256" key="8">
    <source>
        <dbReference type="RuleBase" id="RU366003"/>
    </source>
</evidence>
<reference evidence="10 11" key="1">
    <citation type="submission" date="2016-11" db="EMBL/GenBank/DDBJ databases">
        <authorList>
            <person name="Jaros S."/>
            <person name="Januszkiewicz K."/>
            <person name="Wedrychowicz H."/>
        </authorList>
    </citation>
    <scope>NUCLEOTIDE SEQUENCE [LARGE SCALE GENOMIC DNA]</scope>
    <source>
        <strain evidence="10 11">DSM 3089</strain>
    </source>
</reference>
<gene>
    <name evidence="10" type="ORF">SAMN02745196_00713</name>
</gene>
<name>A0A1M5TU52_9CLOT</name>
<dbReference type="GO" id="GO:0000105">
    <property type="term" value="P:L-histidine biosynthetic process"/>
    <property type="evidence" value="ECO:0007669"/>
    <property type="project" value="UniProtKB-UniRule"/>
</dbReference>
<dbReference type="Proteomes" id="UP000184526">
    <property type="component" value="Unassembled WGS sequence"/>
</dbReference>
<dbReference type="Gene3D" id="3.20.20.140">
    <property type="entry name" value="Metal-dependent hydrolases"/>
    <property type="match status" value="1"/>
</dbReference>
<dbReference type="NCBIfam" id="NF004086">
    <property type="entry name" value="PRK05588.1"/>
    <property type="match status" value="1"/>
</dbReference>
<dbReference type="Pfam" id="PF02811">
    <property type="entry name" value="PHP"/>
    <property type="match status" value="1"/>
</dbReference>
<evidence type="ECO:0000256" key="3">
    <source>
        <dbReference type="ARBA" id="ARBA00013085"/>
    </source>
</evidence>
<proteinExistence type="inferred from homology"/>
<dbReference type="UniPathway" id="UPA00031">
    <property type="reaction ID" value="UER00013"/>
</dbReference>
<evidence type="ECO:0000313" key="11">
    <source>
        <dbReference type="Proteomes" id="UP000184526"/>
    </source>
</evidence>
<sequence length="256" mass="29525">MIFDSHIHTEVSSDSKMNIKDAIEQANKLSLGLIITEHMDVNFPIKGEFIFDTKDFFNKYGSLRRDNLLLGIELGLRSDALEKNIEISKEADFDYILGSVHFVNGLDMSQKSFYEGRTKEEAYLEYLNTIKECVKEGDFFHSLGHIDYISRYSSCEDKEIYYEDFKESIDEILSIISKKEKAMEINTRRLGDENAVQNLTKIYKAFKEQGGKYVTIGSDSHNSASIGKNFNIAFEMAEFCDLKPVYFKNGNMEYMK</sequence>
<keyword evidence="11" id="KW-1185">Reference proteome</keyword>
<dbReference type="PANTHER" id="PTHR21039:SF0">
    <property type="entry name" value="HISTIDINOL-PHOSPHATASE"/>
    <property type="match status" value="1"/>
</dbReference>
<keyword evidence="5 8" id="KW-0378">Hydrolase</keyword>
<evidence type="ECO:0000256" key="7">
    <source>
        <dbReference type="ARBA" id="ARBA00049158"/>
    </source>
</evidence>
<comment type="similarity">
    <text evidence="2 8">Belongs to the PHP hydrolase family. HisK subfamily.</text>
</comment>
<dbReference type="RefSeq" id="WP_072830103.1">
    <property type="nucleotide sequence ID" value="NZ_FQXP01000003.1"/>
</dbReference>
<dbReference type="GO" id="GO:0004401">
    <property type="term" value="F:histidinol-phosphatase activity"/>
    <property type="evidence" value="ECO:0007669"/>
    <property type="project" value="UniProtKB-UniRule"/>
</dbReference>
<comment type="pathway">
    <text evidence="1 8">Amino-acid biosynthesis; L-histidine biosynthesis; L-histidine from 5-phospho-alpha-D-ribose 1-diphosphate: step 8/9.</text>
</comment>
<dbReference type="InterPro" id="IPR010140">
    <property type="entry name" value="Histidinol_P_phosphatase_HisJ"/>
</dbReference>
<dbReference type="EMBL" id="FQXP01000003">
    <property type="protein sequence ID" value="SHH54116.1"/>
    <property type="molecule type" value="Genomic_DNA"/>
</dbReference>
<dbReference type="SUPFAM" id="SSF89550">
    <property type="entry name" value="PHP domain-like"/>
    <property type="match status" value="1"/>
</dbReference>
<accession>A0A1M5TU52</accession>
<dbReference type="PANTHER" id="PTHR21039">
    <property type="entry name" value="HISTIDINOL PHOSPHATASE-RELATED"/>
    <property type="match status" value="1"/>
</dbReference>
<evidence type="ECO:0000256" key="1">
    <source>
        <dbReference type="ARBA" id="ARBA00004970"/>
    </source>
</evidence>
<evidence type="ECO:0000256" key="2">
    <source>
        <dbReference type="ARBA" id="ARBA00009152"/>
    </source>
</evidence>
<evidence type="ECO:0000256" key="5">
    <source>
        <dbReference type="ARBA" id="ARBA00022801"/>
    </source>
</evidence>
<comment type="catalytic activity">
    <reaction evidence="7 8">
        <text>L-histidinol phosphate + H2O = L-histidinol + phosphate</text>
        <dbReference type="Rhea" id="RHEA:14465"/>
        <dbReference type="ChEBI" id="CHEBI:15377"/>
        <dbReference type="ChEBI" id="CHEBI:43474"/>
        <dbReference type="ChEBI" id="CHEBI:57699"/>
        <dbReference type="ChEBI" id="CHEBI:57980"/>
        <dbReference type="EC" id="3.1.3.15"/>
    </reaction>
</comment>
<evidence type="ECO:0000256" key="6">
    <source>
        <dbReference type="ARBA" id="ARBA00023102"/>
    </source>
</evidence>
<evidence type="ECO:0000259" key="9">
    <source>
        <dbReference type="Pfam" id="PF02811"/>
    </source>
</evidence>
<dbReference type="InterPro" id="IPR004013">
    <property type="entry name" value="PHP_dom"/>
</dbReference>